<dbReference type="InterPro" id="IPR008930">
    <property type="entry name" value="Terpenoid_cyclase/PrenylTrfase"/>
</dbReference>
<reference evidence="1 2" key="1">
    <citation type="submission" date="2019-01" db="EMBL/GenBank/DDBJ databases">
        <title>Genome sequences of marine Pseudoalteromonas species.</title>
        <authorList>
            <person name="Boraston A.B."/>
            <person name="Hehemann J.-H."/>
            <person name="Vickers C.J."/>
            <person name="Salama-Alber O."/>
            <person name="Abe K."/>
            <person name="Hettle A.J."/>
        </authorList>
    </citation>
    <scope>NUCLEOTIDE SEQUENCE [LARGE SCALE GENOMIC DNA]</scope>
    <source>
        <strain evidence="1 2">PS42</strain>
    </source>
</reference>
<gene>
    <name evidence="1" type="ORF">EU508_00900</name>
</gene>
<dbReference type="EMBL" id="SEUK01000033">
    <property type="protein sequence ID" value="KAA1164819.1"/>
    <property type="molecule type" value="Genomic_DNA"/>
</dbReference>
<evidence type="ECO:0008006" key="3">
    <source>
        <dbReference type="Google" id="ProtNLM"/>
    </source>
</evidence>
<dbReference type="AlphaFoldDB" id="A0AB73BLW7"/>
<protein>
    <recommendedName>
        <fullName evidence="3">Squalene cyclase C-terminal domain-containing protein</fullName>
    </recommendedName>
</protein>
<dbReference type="Gene3D" id="1.50.10.20">
    <property type="match status" value="1"/>
</dbReference>
<sequence>MVSIPNSSKRLKLKVEALTAVAESLSCNARLARELCRDVLSTPQNLDGHLIGASALNNDGAPLQLCLSSSEKEVVLRIIGDPCSDIYDTEDRYFQSVEALKRGVIKGGAQKLLPLVETTLTQIIPNDKRVRDNYKKGFVWLALSPDKAGVAFYLETAPLGQELAWQRVEKWLDALLPESANVQILLSNIKQCANVASVGLEGTTSENTRAKIYFRLKPQVSLSDLGLDLYTHPSILQYLTIAMGTHGVDADGLLLGLGINLSNGEVADIKLDLCGHCLKYTNAEWQQVSTRLTQTFGLKPLDLKKVLNQQGCNVAFIGFGLDSKGKNRLNIYLNNSKNYKLPSQDETRSAIDDAIDYLIGLQQQNGLWSDYKLPVGESTEWITGYVGLALARAGNQLNHSKALKAAINAAQWLIKKRVYHAGWGYNHTTGADADSSAMAMALLRELKLPIDKQDHDFIVDHWDHELGLATYKEANAWGDAHWDVTPVGYLILPEKEQLSFKPAFMQGLKHNHTAQGFYRSYWWRTPFYSTFQTLEVLEQLNLLHLDTPITEQPSMAVDNAFDLACALGIHYFRSQRKSHNAQALRTLLNWQQATGVWQGCANLRVTENTCYEPWDHPEGKYYTDLNGTITTATIIRVLTQLLSILPPLKGSIDG</sequence>
<comment type="caution">
    <text evidence="1">The sequence shown here is derived from an EMBL/GenBank/DDBJ whole genome shotgun (WGS) entry which is preliminary data.</text>
</comment>
<evidence type="ECO:0000313" key="2">
    <source>
        <dbReference type="Proteomes" id="UP000324162"/>
    </source>
</evidence>
<dbReference type="SUPFAM" id="SSF48239">
    <property type="entry name" value="Terpenoid cyclases/Protein prenyltransferases"/>
    <property type="match status" value="1"/>
</dbReference>
<evidence type="ECO:0000313" key="1">
    <source>
        <dbReference type="EMBL" id="KAA1164819.1"/>
    </source>
</evidence>
<dbReference type="RefSeq" id="WP_149613331.1">
    <property type="nucleotide sequence ID" value="NZ_SEUK01000033.1"/>
</dbReference>
<name>A0AB73BLW7_9GAMM</name>
<proteinExistence type="predicted"/>
<dbReference type="Proteomes" id="UP000324162">
    <property type="component" value="Unassembled WGS sequence"/>
</dbReference>
<accession>A0AB73BLW7</accession>
<organism evidence="1 2">
    <name type="scientific">Pseudoalteromonas fuliginea</name>
    <dbReference type="NCBI Taxonomy" id="1872678"/>
    <lineage>
        <taxon>Bacteria</taxon>
        <taxon>Pseudomonadati</taxon>
        <taxon>Pseudomonadota</taxon>
        <taxon>Gammaproteobacteria</taxon>
        <taxon>Alteromonadales</taxon>
        <taxon>Pseudoalteromonadaceae</taxon>
        <taxon>Pseudoalteromonas</taxon>
    </lineage>
</organism>